<dbReference type="InterPro" id="IPR011545">
    <property type="entry name" value="DEAD/DEAH_box_helicase_dom"/>
</dbReference>
<feature type="region of interest" description="Disordered" evidence="8">
    <location>
        <begin position="49"/>
        <end position="84"/>
    </location>
</feature>
<dbReference type="InterPro" id="IPR001650">
    <property type="entry name" value="Helicase_C-like"/>
</dbReference>
<dbReference type="InterPro" id="IPR036388">
    <property type="entry name" value="WH-like_DNA-bd_sf"/>
</dbReference>
<gene>
    <name evidence="11" type="ORF">PTSG_01759</name>
</gene>
<dbReference type="PANTHER" id="PTHR47961">
    <property type="entry name" value="DNA POLYMERASE THETA, PUTATIVE (AFU_ORTHOLOGUE AFUA_1G05260)-RELATED"/>
    <property type="match status" value="1"/>
</dbReference>
<keyword evidence="7" id="KW-0067">ATP-binding</keyword>
<dbReference type="Pfam" id="PF02889">
    <property type="entry name" value="Sec63"/>
    <property type="match status" value="2"/>
</dbReference>
<dbReference type="eggNOG" id="KOG0952">
    <property type="taxonomic scope" value="Eukaryota"/>
</dbReference>
<evidence type="ECO:0000256" key="4">
    <source>
        <dbReference type="ARBA" id="ARBA00022741"/>
    </source>
</evidence>
<feature type="region of interest" description="Disordered" evidence="8">
    <location>
        <begin position="142"/>
        <end position="191"/>
    </location>
</feature>
<dbReference type="Pfam" id="PF18149">
    <property type="entry name" value="Helicase_PWI"/>
    <property type="match status" value="1"/>
</dbReference>
<dbReference type="Gene3D" id="1.10.150.20">
    <property type="entry name" value="5' to 3' exonuclease, C-terminal subdomain"/>
    <property type="match status" value="1"/>
</dbReference>
<dbReference type="Pfam" id="PF23445">
    <property type="entry name" value="WHD_SNRNP200"/>
    <property type="match status" value="2"/>
</dbReference>
<dbReference type="GO" id="GO:0005524">
    <property type="term" value="F:ATP binding"/>
    <property type="evidence" value="ECO:0007669"/>
    <property type="project" value="UniProtKB-KW"/>
</dbReference>
<evidence type="ECO:0000256" key="5">
    <source>
        <dbReference type="ARBA" id="ARBA00022801"/>
    </source>
</evidence>
<dbReference type="KEGG" id="sre:PTSG_01759"/>
<dbReference type="FunFam" id="3.40.50.300:FF:000102">
    <property type="entry name" value="RNA helicase, activating signal cointegrator 1"/>
    <property type="match status" value="1"/>
</dbReference>
<dbReference type="Pfam" id="PF00271">
    <property type="entry name" value="Helicase_C"/>
    <property type="match status" value="2"/>
</dbReference>
<name>F2TYV9_SALR5</name>
<keyword evidence="2" id="KW-0963">Cytoplasm</keyword>
<dbReference type="SMART" id="SM00382">
    <property type="entry name" value="AAA"/>
    <property type="match status" value="2"/>
</dbReference>
<dbReference type="FunFam" id="2.60.40.150:FF:000113">
    <property type="entry name" value="activating signal cointegrator 1 complex subunit 3"/>
    <property type="match status" value="1"/>
</dbReference>
<keyword evidence="12" id="KW-1185">Reference proteome</keyword>
<comment type="subcellular location">
    <subcellularLocation>
        <location evidence="1">Cytoplasm</location>
    </subcellularLocation>
</comment>
<evidence type="ECO:0000256" key="8">
    <source>
        <dbReference type="SAM" id="MobiDB-lite"/>
    </source>
</evidence>
<dbReference type="GO" id="GO:0006397">
    <property type="term" value="P:mRNA processing"/>
    <property type="evidence" value="ECO:0007669"/>
    <property type="project" value="UniProtKB-ARBA"/>
</dbReference>
<feature type="region of interest" description="Disordered" evidence="8">
    <location>
        <begin position="267"/>
        <end position="293"/>
    </location>
</feature>
<dbReference type="SUPFAM" id="SSF158702">
    <property type="entry name" value="Sec63 N-terminal domain-like"/>
    <property type="match status" value="2"/>
</dbReference>
<keyword evidence="6 11" id="KW-0347">Helicase</keyword>
<dbReference type="SUPFAM" id="SSF46785">
    <property type="entry name" value="Winged helix' DNA-binding domain"/>
    <property type="match status" value="2"/>
</dbReference>
<dbReference type="FunFam" id="3.40.50.300:FF:000198">
    <property type="entry name" value="Activating signal cointegrator 1 complex subunit"/>
    <property type="match status" value="1"/>
</dbReference>
<dbReference type="Gene3D" id="2.60.40.150">
    <property type="entry name" value="C2 domain"/>
    <property type="match status" value="2"/>
</dbReference>
<dbReference type="GO" id="GO:0004386">
    <property type="term" value="F:helicase activity"/>
    <property type="evidence" value="ECO:0007669"/>
    <property type="project" value="UniProtKB-KW"/>
</dbReference>
<dbReference type="FunFam" id="3.40.50.300:FF:000231">
    <property type="entry name" value="Activating signal cointegrator 1 complex subunit 3"/>
    <property type="match status" value="1"/>
</dbReference>
<dbReference type="SMART" id="SM00490">
    <property type="entry name" value="HELICc"/>
    <property type="match status" value="2"/>
</dbReference>
<dbReference type="GO" id="GO:0180022">
    <property type="term" value="C:RQC-trigger complex"/>
    <property type="evidence" value="ECO:0007669"/>
    <property type="project" value="UniProtKB-ARBA"/>
</dbReference>
<evidence type="ECO:0000256" key="2">
    <source>
        <dbReference type="ARBA" id="ARBA00022490"/>
    </source>
</evidence>
<dbReference type="InterPro" id="IPR027417">
    <property type="entry name" value="P-loop_NTPase"/>
</dbReference>
<dbReference type="OMA" id="MCSATEF"/>
<dbReference type="Pfam" id="PF00270">
    <property type="entry name" value="DEAD"/>
    <property type="match status" value="2"/>
</dbReference>
<evidence type="ECO:0000256" key="1">
    <source>
        <dbReference type="ARBA" id="ARBA00004496"/>
    </source>
</evidence>
<dbReference type="PROSITE" id="PS51194">
    <property type="entry name" value="HELICASE_CTER"/>
    <property type="match status" value="2"/>
</dbReference>
<feature type="domain" description="Helicase ATP-binding" evidence="9">
    <location>
        <begin position="1320"/>
        <end position="1495"/>
    </location>
</feature>
<dbReference type="PIRSF" id="PIRSF039073">
    <property type="entry name" value="BRR2"/>
    <property type="match status" value="1"/>
</dbReference>
<dbReference type="InterPro" id="IPR014001">
    <property type="entry name" value="Helicase_ATP-bd"/>
</dbReference>
<dbReference type="GO" id="GO:0005737">
    <property type="term" value="C:cytoplasm"/>
    <property type="evidence" value="ECO:0007669"/>
    <property type="project" value="UniProtKB-SubCell"/>
</dbReference>
<dbReference type="GeneID" id="16078334"/>
<dbReference type="InParanoid" id="F2TYV9"/>
<dbReference type="FunFam" id="1.10.3380.10:FF:000001">
    <property type="entry name" value="U5 small nuclear ribonucleoprotein helicase"/>
    <property type="match status" value="1"/>
</dbReference>
<accession>F2TYV9</accession>
<dbReference type="SUPFAM" id="SSF81296">
    <property type="entry name" value="E set domains"/>
    <property type="match status" value="1"/>
</dbReference>
<dbReference type="InterPro" id="IPR036390">
    <property type="entry name" value="WH_DNA-bd_sf"/>
</dbReference>
<dbReference type="Proteomes" id="UP000007799">
    <property type="component" value="Unassembled WGS sequence"/>
</dbReference>
<dbReference type="FunFam" id="2.60.40.150:FF:000004">
    <property type="entry name" value="RNA helicase, activating signal cointegrator 1"/>
    <property type="match status" value="1"/>
</dbReference>
<dbReference type="InterPro" id="IPR014756">
    <property type="entry name" value="Ig_E-set"/>
</dbReference>
<dbReference type="CDD" id="cd18020">
    <property type="entry name" value="DEXHc_ASCC3_1"/>
    <property type="match status" value="1"/>
</dbReference>
<dbReference type="Gene3D" id="1.10.10.10">
    <property type="entry name" value="Winged helix-like DNA-binding domain superfamily/Winged helix DNA-binding domain"/>
    <property type="match status" value="2"/>
</dbReference>
<dbReference type="InterPro" id="IPR050474">
    <property type="entry name" value="Hel308_SKI2-like"/>
</dbReference>
<feature type="domain" description="Helicase ATP-binding" evidence="9">
    <location>
        <begin position="464"/>
        <end position="647"/>
    </location>
</feature>
<dbReference type="Gene3D" id="3.40.50.300">
    <property type="entry name" value="P-loop containing nucleotide triphosphate hydrolases"/>
    <property type="match status" value="4"/>
</dbReference>
<feature type="domain" description="Helicase C-terminal" evidence="10">
    <location>
        <begin position="1525"/>
        <end position="1723"/>
    </location>
</feature>
<evidence type="ECO:0000256" key="7">
    <source>
        <dbReference type="ARBA" id="ARBA00022840"/>
    </source>
</evidence>
<dbReference type="GO" id="GO:0016787">
    <property type="term" value="F:hydrolase activity"/>
    <property type="evidence" value="ECO:0007669"/>
    <property type="project" value="UniProtKB-KW"/>
</dbReference>
<reference evidence="11" key="1">
    <citation type="submission" date="2009-08" db="EMBL/GenBank/DDBJ databases">
        <title>Annotation of Salpingoeca rosetta.</title>
        <authorList>
            <consortium name="The Broad Institute Genome Sequencing Platform"/>
            <person name="Russ C."/>
            <person name="Cuomo C."/>
            <person name="Burger G."/>
            <person name="Gray M.W."/>
            <person name="Holland P.W.H."/>
            <person name="King N."/>
            <person name="Lang F.B.F."/>
            <person name="Roger A.J."/>
            <person name="Ruiz-Trillo I."/>
            <person name="Young S.K."/>
            <person name="Zeng Q."/>
            <person name="Gargeya S."/>
            <person name="Alvarado L."/>
            <person name="Berlin A."/>
            <person name="Chapman S.B."/>
            <person name="Chen Z."/>
            <person name="Freedman E."/>
            <person name="Gellesch M."/>
            <person name="Goldberg J."/>
            <person name="Griggs A."/>
            <person name="Gujja S."/>
            <person name="Heilman E."/>
            <person name="Heiman D."/>
            <person name="Howarth C."/>
            <person name="Mehta T."/>
            <person name="Neiman D."/>
            <person name="Pearson M."/>
            <person name="Roberts A."/>
            <person name="Saif S."/>
            <person name="Shea T."/>
            <person name="Shenoy N."/>
            <person name="Sisk P."/>
            <person name="Stolte C."/>
            <person name="Sykes S."/>
            <person name="White J."/>
            <person name="Yandava C."/>
            <person name="Haas B."/>
            <person name="Nusbaum C."/>
            <person name="Birren B."/>
        </authorList>
    </citation>
    <scope>NUCLEOTIDE SEQUENCE [LARGE SCALE GENOMIC DNA]</scope>
    <source>
        <strain evidence="11">ATCC 50818</strain>
    </source>
</reference>
<keyword evidence="5" id="KW-0378">Hydrolase</keyword>
<keyword evidence="4" id="KW-0547">Nucleotide-binding</keyword>
<dbReference type="GO" id="GO:0003676">
    <property type="term" value="F:nucleic acid binding"/>
    <property type="evidence" value="ECO:0007669"/>
    <property type="project" value="InterPro"/>
</dbReference>
<dbReference type="OrthoDB" id="5575at2759"/>
<evidence type="ECO:0000256" key="6">
    <source>
        <dbReference type="ARBA" id="ARBA00022806"/>
    </source>
</evidence>
<evidence type="ECO:0000259" key="10">
    <source>
        <dbReference type="PROSITE" id="PS51194"/>
    </source>
</evidence>
<evidence type="ECO:0000259" key="9">
    <source>
        <dbReference type="PROSITE" id="PS51192"/>
    </source>
</evidence>
<dbReference type="SMART" id="SM00973">
    <property type="entry name" value="Sec63"/>
    <property type="match status" value="2"/>
</dbReference>
<dbReference type="InterPro" id="IPR057842">
    <property type="entry name" value="WH_MER3"/>
</dbReference>
<evidence type="ECO:0000256" key="3">
    <source>
        <dbReference type="ARBA" id="ARBA00022737"/>
    </source>
</evidence>
<dbReference type="FunCoup" id="F2TYV9">
    <property type="interactions" value="1457"/>
</dbReference>
<dbReference type="CDD" id="cd18022">
    <property type="entry name" value="DEXHc_ASCC3_2"/>
    <property type="match status" value="1"/>
</dbReference>
<feature type="compositionally biased region" description="Low complexity" evidence="8">
    <location>
        <begin position="156"/>
        <end position="185"/>
    </location>
</feature>
<dbReference type="InterPro" id="IPR004179">
    <property type="entry name" value="Sec63-dom"/>
</dbReference>
<feature type="compositionally biased region" description="Acidic residues" evidence="8">
    <location>
        <begin position="2131"/>
        <end position="2145"/>
    </location>
</feature>
<dbReference type="InterPro" id="IPR041094">
    <property type="entry name" value="Brr2_helicase_PWI"/>
</dbReference>
<dbReference type="STRING" id="946362.F2TYV9"/>
<dbReference type="SMART" id="SM00487">
    <property type="entry name" value="DEXDc"/>
    <property type="match status" value="2"/>
</dbReference>
<evidence type="ECO:0000313" key="12">
    <source>
        <dbReference type="Proteomes" id="UP000007799"/>
    </source>
</evidence>
<feature type="compositionally biased region" description="Acidic residues" evidence="8">
    <location>
        <begin position="59"/>
        <end position="70"/>
    </location>
</feature>
<dbReference type="FunFam" id="1.10.3380.10:FF:000002">
    <property type="entry name" value="Activating signal cointegrator 1 complex subunit 3"/>
    <property type="match status" value="1"/>
</dbReference>
<protein>
    <submittedName>
        <fullName evidence="11">RNA helicase</fullName>
    </submittedName>
</protein>
<dbReference type="FunFam" id="1.10.10.10:FF:000024">
    <property type="entry name" value="U5 small nuclear ribonucleoprotein helicase"/>
    <property type="match status" value="1"/>
</dbReference>
<dbReference type="Gene3D" id="1.10.3380.10">
    <property type="entry name" value="Sec63 N-terminal domain-like domain"/>
    <property type="match status" value="2"/>
</dbReference>
<organism evidence="12">
    <name type="scientific">Salpingoeca rosetta (strain ATCC 50818 / BSB-021)</name>
    <dbReference type="NCBI Taxonomy" id="946362"/>
    <lineage>
        <taxon>Eukaryota</taxon>
        <taxon>Choanoflagellata</taxon>
        <taxon>Craspedida</taxon>
        <taxon>Salpingoecidae</taxon>
        <taxon>Salpingoeca</taxon>
    </lineage>
</organism>
<feature type="domain" description="Helicase C-terminal" evidence="10">
    <location>
        <begin position="677"/>
        <end position="880"/>
    </location>
</feature>
<dbReference type="PROSITE" id="PS51192">
    <property type="entry name" value="HELICASE_ATP_BIND_1"/>
    <property type="match status" value="2"/>
</dbReference>
<dbReference type="InterPro" id="IPR003593">
    <property type="entry name" value="AAA+_ATPase"/>
</dbReference>
<dbReference type="CDD" id="cd18795">
    <property type="entry name" value="SF2_C_Ski2"/>
    <property type="match status" value="2"/>
</dbReference>
<dbReference type="FunFam" id="1.10.10.10:FF:000012">
    <property type="entry name" value="U5 small nuclear ribonucleoprotein helicase"/>
    <property type="match status" value="1"/>
</dbReference>
<dbReference type="InterPro" id="IPR035892">
    <property type="entry name" value="C2_domain_sf"/>
</dbReference>
<keyword evidence="3" id="KW-0677">Repeat</keyword>
<feature type="region of interest" description="Disordered" evidence="8">
    <location>
        <begin position="2125"/>
        <end position="2166"/>
    </location>
</feature>
<dbReference type="EMBL" id="GL832957">
    <property type="protein sequence ID" value="EGD78783.1"/>
    <property type="molecule type" value="Genomic_DNA"/>
</dbReference>
<dbReference type="SUPFAM" id="SSF52540">
    <property type="entry name" value="P-loop containing nucleoside triphosphate hydrolases"/>
    <property type="match status" value="4"/>
</dbReference>
<evidence type="ECO:0000313" key="11">
    <source>
        <dbReference type="EMBL" id="EGD78783.1"/>
    </source>
</evidence>
<dbReference type="FunFam" id="3.40.50.300:FF:000062">
    <property type="entry name" value="U5 small nuclear ribonucleoprotein helicase"/>
    <property type="match status" value="1"/>
</dbReference>
<dbReference type="PANTHER" id="PTHR47961:SF13">
    <property type="entry name" value="ACTIVATING SIGNAL COINTEGRATOR 1 COMPLEX SUBUNIT 3"/>
    <property type="match status" value="1"/>
</dbReference>
<sequence>MMTSPQQATALMETPRLTTALRTFTSYSEDEEFAQGVLSDQELEALIQRKKAKQHADLDESEVSDAEDTESAAASKQQDSSGGQDVVMAEFGVKVAFDKVQSQTLDELLLEAQRYRARERARQLQTARRVQAEEQAKATKVLLTSARKPGQRKAKQPQQAAAPKAPSSSSSPPSSSASAQQAAASGGPGAHLPRKWLRQKCRQHFDTAAADNIRAAVFDLLAGPKSTDELQNDLFDLLGFERFELIQELLEKRVDIVAAEERAVMETAASASSSSRKSRNQPQLPMQAGPIGPGVVIMSEAEKKLMKKHRREERKQARAVAKAKKQLEEEGGDASDIKSILGFDPEAARLARERQLARAAARSVFASPSTAQRVEDRPKYPFVFDSALENRLKGAYVYGAKVMLPADATRTDSKTHESIVIPPVQRRAPMTGERRVAVHDLNYVGQLAFQGYESLNRIQSIVFDTAYTTNHNLLICAPTGAGKTNIAMLTVLRCIEQHIEQGVVQKDKFKIVYIAPMKALAAEMTETFGRRLAPLNLAVRELTGDMQLTKAEIIRTNMLVTTPEKWDVVTRKGMGDVALTQLVKLLIIDEVHLLHDERGAVIESLVARTLRQVESSQSMIRIVGLSATLPNYVDVANFLRVNPHKGLFHFDGGFRPVPLQQSFVGVKGKNRFAVNDEMDKLCFDVVLENVLRGEQVMVFVHSRNGTLNTAARLIDLATKENQMAAFDCSDSKEFPLAQKAFARCKHKQLKSFLGNGFAVHHAGLLRSDRNVVEKYFAKKLIKVLVCTATLAWGVNLPAHAVVIKGTELYDATRGQIVDLGILDVQQIFGRAGRPQFDTFGEATLMTTHDKLSHYITRIMNQRPIESNFLSRLPDNLNAEVALGTVTDVREAVAWLSYTYLYVRMLKNPHVYGLTPKEANEDVMLERHREKMIIEAARQLDDRRMLRFQETAGYLSSTDVGRIASHFYISAETIEMYNTAFKPHMAEAELITMVAKSSEFTQIKVRDEELDELDYLKREYCVLHPVLGGSENTYGKVNILLQAYISQAPLRSFSLTSDMNYVAKNAGRLLRGLFEIALRRSLATLVPKLLTLCLCVDRRLWWHINTPLRQLGNFLPNEMYNKIEGRGMDLFEILDMPEDELGHWLRHVRMGDKVKQAAQLIPMIEMDAVIRPVTRTVLKVILTIEPAFNWRTRFHGKSQSWWIIVEDPDTEHLYHTELFSLQADKCLARNESDRLQTLEFTIPIFEPLPTQYFVRAMSNHWLGSETVIPLSFRDLILPQLHPPHTPLLDLQPLPTAALHDKKLEALYPYTHFNPVQTQVFHTLYHTDHNALVGAPTGSGKTVAGELAIYRVMREYPGKKAVYIAPLKALVRERIEDWKVRFGEKLGKKVVELTGDVTPDARAIERADVIVTTPEKWDGISRSWQSRNYVRKVVLLVIDEIHLLGGDRGPVLEVIVSRTNYISAHTAHKVRVVGLSTALANAHDLANWLGITRAGLFNFKPSVRPVPLTKHIQGFPGKHYCPRMASMNKPAYSAIRTHSPTKPALIFVSSRRQTRLTALDLISCCVSDDQPKQWLHMSEVEMESLLTTIRDANLRHALSFGIGMHHAGLHERDRKVVEELFLNQKIQVLVATATLAWGVNLPAHLVIVKGTEFFDGKTKRYVDFDITDVLQMTGRAGRPQFDDHGVAVIFVQDTKKHFYKKFMHEPFPVESSLAEQLPNHINAEIVAGTITSKQEAMDYLTWTYFYRRLVMNPSYYGLTDTSQDDINQFLSELVEHTVAELEASRCVVIDDDQMSLEPDVFGRIASYYYLQHETMRLFDREIVDHMNIQNILKVLAHAKEFEELPVRHNEDQLNAILAKQCPIEVPASALDDPHVKTHLLLQAHFARLQLPIADYRTDTKSVLDQCMRVLQAMVDAAADAGFLATALNIMHLAQMVAQGRWFSDSSLLALPFIEPAHVDVFARMNPSVLVLPQLVHFASEDRRQAKQLLRRVLDEGRAHKVLSALDGLPRIRVSIAMHGVDASKLATDSEYTLKVELRRDNPTRKRAAVAPRFPKPIDESWWLVIGNEATGELVALKRMGPILNSATTTITFYTPEEPGAHGYSFYLMSSTYLGLDQQLSFRFTCTEQHDNDNDNDDDDDDDDDESMFDAKTRMRGVAVKEVSPEVKA</sequence>
<proteinExistence type="predicted"/>
<dbReference type="RefSeq" id="XP_004997739.1">
    <property type="nucleotide sequence ID" value="XM_004997682.1"/>
</dbReference>